<feature type="domain" description="ANTAR" evidence="4">
    <location>
        <begin position="174"/>
        <end position="229"/>
    </location>
</feature>
<proteinExistence type="predicted"/>
<evidence type="ECO:0000259" key="4">
    <source>
        <dbReference type="SMART" id="SM01012"/>
    </source>
</evidence>
<name>A0A7H0IRH5_9ACTN</name>
<dbReference type="Pfam" id="PF03861">
    <property type="entry name" value="ANTAR"/>
    <property type="match status" value="1"/>
</dbReference>
<dbReference type="InterPro" id="IPR036388">
    <property type="entry name" value="WH-like_DNA-bd_sf"/>
</dbReference>
<dbReference type="KEGG" id="sroi:IAG44_42320"/>
<feature type="domain" description="GAF" evidence="3">
    <location>
        <begin position="23"/>
        <end position="171"/>
    </location>
</feature>
<dbReference type="SUPFAM" id="SSF55781">
    <property type="entry name" value="GAF domain-like"/>
    <property type="match status" value="1"/>
</dbReference>
<dbReference type="PIRSF" id="PIRSF036625">
    <property type="entry name" value="GAF_ANTAR"/>
    <property type="match status" value="1"/>
</dbReference>
<dbReference type="EMBL" id="CP060828">
    <property type="protein sequence ID" value="QNP75391.1"/>
    <property type="molecule type" value="Genomic_DNA"/>
</dbReference>
<evidence type="ECO:0000259" key="3">
    <source>
        <dbReference type="SMART" id="SM00065"/>
    </source>
</evidence>
<dbReference type="Proteomes" id="UP000516052">
    <property type="component" value="Chromosome"/>
</dbReference>
<evidence type="ECO:0000256" key="1">
    <source>
        <dbReference type="ARBA" id="ARBA00023015"/>
    </source>
</evidence>
<dbReference type="Gene3D" id="3.30.450.40">
    <property type="match status" value="1"/>
</dbReference>
<sequence>MNRERQLAEAFVTLSDTYATEFDPLHLFHHLVHTCRDLLGIDAASVMIADARGVLRTMAATDDAAAFTELLYLQTGCGPCVDCYRTGEPVALPDDGAASARWPQHAEAMADAGYRALLSLPMRLHDHSLGVLTLLREDAERVGDDDAHLAQSLADLSALALMHWTAEPAPAGDIVTRVQSVIASKATLEIAKGMVAEYARTSIPAAARLLGAYAARHRVRLTDTAQALVNRTLDVSVVSVVGREAEREVREAERSEPDG</sequence>
<dbReference type="AlphaFoldDB" id="A0A7H0IRH5"/>
<keyword evidence="1" id="KW-0805">Transcription regulation</keyword>
<accession>A0A7H0IRH5</accession>
<dbReference type="InterPro" id="IPR012074">
    <property type="entry name" value="GAF_ANTAR"/>
</dbReference>
<evidence type="ECO:0000256" key="2">
    <source>
        <dbReference type="ARBA" id="ARBA00023163"/>
    </source>
</evidence>
<protein>
    <submittedName>
        <fullName evidence="5">GAF and ANTAR domain-containing protein</fullName>
    </submittedName>
</protein>
<dbReference type="SMART" id="SM00065">
    <property type="entry name" value="GAF"/>
    <property type="match status" value="1"/>
</dbReference>
<evidence type="ECO:0000313" key="6">
    <source>
        <dbReference type="Proteomes" id="UP000516052"/>
    </source>
</evidence>
<evidence type="ECO:0000313" key="5">
    <source>
        <dbReference type="EMBL" id="QNP75391.1"/>
    </source>
</evidence>
<gene>
    <name evidence="5" type="ORF">IAG44_42320</name>
</gene>
<dbReference type="Gene3D" id="1.10.10.10">
    <property type="entry name" value="Winged helix-like DNA-binding domain superfamily/Winged helix DNA-binding domain"/>
    <property type="match status" value="1"/>
</dbReference>
<dbReference type="GO" id="GO:0003723">
    <property type="term" value="F:RNA binding"/>
    <property type="evidence" value="ECO:0007669"/>
    <property type="project" value="InterPro"/>
</dbReference>
<dbReference type="InterPro" id="IPR005561">
    <property type="entry name" value="ANTAR"/>
</dbReference>
<reference evidence="5 6" key="1">
    <citation type="submission" date="2020-08" db="EMBL/GenBank/DDBJ databases">
        <title>A novel species.</title>
        <authorList>
            <person name="Gao J."/>
        </authorList>
    </citation>
    <scope>NUCLEOTIDE SEQUENCE [LARGE SCALE GENOMIC DNA]</scope>
    <source>
        <strain evidence="5 6">CRXT-G-22</strain>
    </source>
</reference>
<dbReference type="InterPro" id="IPR003018">
    <property type="entry name" value="GAF"/>
</dbReference>
<dbReference type="Pfam" id="PF01590">
    <property type="entry name" value="GAF"/>
    <property type="match status" value="1"/>
</dbReference>
<keyword evidence="2" id="KW-0804">Transcription</keyword>
<dbReference type="SMART" id="SM01012">
    <property type="entry name" value="ANTAR"/>
    <property type="match status" value="1"/>
</dbReference>
<dbReference type="InterPro" id="IPR029016">
    <property type="entry name" value="GAF-like_dom_sf"/>
</dbReference>
<organism evidence="5 6">
    <name type="scientific">Streptomyces roseirectus</name>
    <dbReference type="NCBI Taxonomy" id="2768066"/>
    <lineage>
        <taxon>Bacteria</taxon>
        <taxon>Bacillati</taxon>
        <taxon>Actinomycetota</taxon>
        <taxon>Actinomycetes</taxon>
        <taxon>Kitasatosporales</taxon>
        <taxon>Streptomycetaceae</taxon>
        <taxon>Streptomyces</taxon>
    </lineage>
</organism>
<dbReference type="RefSeq" id="WP_187752312.1">
    <property type="nucleotide sequence ID" value="NZ_CP060828.1"/>
</dbReference>
<keyword evidence="6" id="KW-1185">Reference proteome</keyword>